<comment type="caution">
    <text evidence="1">The sequence shown here is derived from an EMBL/GenBank/DDBJ whole genome shotgun (WGS) entry which is preliminary data.</text>
</comment>
<gene>
    <name evidence="1" type="ORF">VZT92_006676</name>
</gene>
<dbReference type="EMBL" id="JBCEZU010000045">
    <property type="protein sequence ID" value="KAK9536929.1"/>
    <property type="molecule type" value="Genomic_DNA"/>
</dbReference>
<reference evidence="1 2" key="1">
    <citation type="journal article" date="2024" name="Genome Biol. Evol.">
        <title>Chromosome-level genome assembly of the viviparous eelpout Zoarces viviparus.</title>
        <authorList>
            <person name="Fuhrmann N."/>
            <person name="Brasseur M.V."/>
            <person name="Bakowski C.E."/>
            <person name="Podsiadlowski L."/>
            <person name="Prost S."/>
            <person name="Krehenwinkel H."/>
            <person name="Mayer C."/>
        </authorList>
    </citation>
    <scope>NUCLEOTIDE SEQUENCE [LARGE SCALE GENOMIC DNA]</scope>
    <source>
        <strain evidence="1">NO-MEL_2022_Ind0_liver</strain>
    </source>
</reference>
<dbReference type="Proteomes" id="UP001488805">
    <property type="component" value="Unassembled WGS sequence"/>
</dbReference>
<sequence length="143" mass="15434">MEENYSTQRNAGAKVSLLSPTQLKEKFPWMNTDGVVLASHGGERDDWLSARAAKSRWTTALTASSEQVIMCPCAQTSTSLSALLDSQSPACLFTLSAVKHSSPFSSVHPPDQLRNSLPPSCPSAVISILETKFCNKAFNLSLC</sequence>
<protein>
    <submittedName>
        <fullName evidence="1">Uncharacterized protein</fullName>
    </submittedName>
</protein>
<dbReference type="Gene3D" id="3.30.9.10">
    <property type="entry name" value="D-Amino Acid Oxidase, subunit A, domain 2"/>
    <property type="match status" value="1"/>
</dbReference>
<evidence type="ECO:0000313" key="2">
    <source>
        <dbReference type="Proteomes" id="UP001488805"/>
    </source>
</evidence>
<evidence type="ECO:0000313" key="1">
    <source>
        <dbReference type="EMBL" id="KAK9536929.1"/>
    </source>
</evidence>
<dbReference type="AlphaFoldDB" id="A0AAW1FQI7"/>
<keyword evidence="2" id="KW-1185">Reference proteome</keyword>
<name>A0AAW1FQI7_ZOAVI</name>
<accession>A0AAW1FQI7</accession>
<proteinExistence type="predicted"/>
<organism evidence="1 2">
    <name type="scientific">Zoarces viviparus</name>
    <name type="common">Viviparous eelpout</name>
    <name type="synonym">Blennius viviparus</name>
    <dbReference type="NCBI Taxonomy" id="48416"/>
    <lineage>
        <taxon>Eukaryota</taxon>
        <taxon>Metazoa</taxon>
        <taxon>Chordata</taxon>
        <taxon>Craniata</taxon>
        <taxon>Vertebrata</taxon>
        <taxon>Euteleostomi</taxon>
        <taxon>Actinopterygii</taxon>
        <taxon>Neopterygii</taxon>
        <taxon>Teleostei</taxon>
        <taxon>Neoteleostei</taxon>
        <taxon>Acanthomorphata</taxon>
        <taxon>Eupercaria</taxon>
        <taxon>Perciformes</taxon>
        <taxon>Cottioidei</taxon>
        <taxon>Zoarcales</taxon>
        <taxon>Zoarcidae</taxon>
        <taxon>Zoarcinae</taxon>
        <taxon>Zoarces</taxon>
    </lineage>
</organism>